<dbReference type="InterPro" id="IPR046521">
    <property type="entry name" value="DUF6698"/>
</dbReference>
<dbReference type="EMBL" id="JABBWM010000036">
    <property type="protein sequence ID" value="KAG2106241.1"/>
    <property type="molecule type" value="Genomic_DNA"/>
</dbReference>
<reference evidence="1" key="1">
    <citation type="journal article" date="2020" name="New Phytol.">
        <title>Comparative genomics reveals dynamic genome evolution in host specialist ectomycorrhizal fungi.</title>
        <authorList>
            <person name="Lofgren L.A."/>
            <person name="Nguyen N.H."/>
            <person name="Vilgalys R."/>
            <person name="Ruytinx J."/>
            <person name="Liao H.L."/>
            <person name="Branco S."/>
            <person name="Kuo A."/>
            <person name="LaButti K."/>
            <person name="Lipzen A."/>
            <person name="Andreopoulos W."/>
            <person name="Pangilinan J."/>
            <person name="Riley R."/>
            <person name="Hundley H."/>
            <person name="Na H."/>
            <person name="Barry K."/>
            <person name="Grigoriev I.V."/>
            <person name="Stajich J.E."/>
            <person name="Kennedy P.G."/>
        </authorList>
    </citation>
    <scope>NUCLEOTIDE SEQUENCE</scope>
    <source>
        <strain evidence="1">FC423</strain>
    </source>
</reference>
<name>A0A9P7JSW9_9AGAM</name>
<protein>
    <submittedName>
        <fullName evidence="1">Uncharacterized protein</fullName>
    </submittedName>
</protein>
<sequence length="242" mass="27787">MSLSQVMVEDIPHPPESSQSLVVATSESAHQKRKIAALEEKLQILESGHVVKQRETNYYMSEGRAIRHIVTLFDNIKDLVICENDRWCNMDDKDEDMTVDQNCLQTGYITLNHALSWFHFKASDMEYDDYSYMLKKGADAARGDDTSKLKSLIADWINRELKPDSLVDPKDKYYHGIRAGIRDRAEGYVITEMSWPAFLYEKYTADQDNLEQGLFKSILSLQVFKAIFTSPSSAREVVMLPM</sequence>
<dbReference type="OrthoDB" id="2662502at2759"/>
<proteinExistence type="predicted"/>
<evidence type="ECO:0000313" key="1">
    <source>
        <dbReference type="EMBL" id="KAG2106241.1"/>
    </source>
</evidence>
<dbReference type="AlphaFoldDB" id="A0A9P7JSW9"/>
<dbReference type="Proteomes" id="UP000823399">
    <property type="component" value="Unassembled WGS sequence"/>
</dbReference>
<organism evidence="1 2">
    <name type="scientific">Suillus discolor</name>
    <dbReference type="NCBI Taxonomy" id="1912936"/>
    <lineage>
        <taxon>Eukaryota</taxon>
        <taxon>Fungi</taxon>
        <taxon>Dikarya</taxon>
        <taxon>Basidiomycota</taxon>
        <taxon>Agaricomycotina</taxon>
        <taxon>Agaricomycetes</taxon>
        <taxon>Agaricomycetidae</taxon>
        <taxon>Boletales</taxon>
        <taxon>Suillineae</taxon>
        <taxon>Suillaceae</taxon>
        <taxon>Suillus</taxon>
    </lineage>
</organism>
<accession>A0A9P7JSW9</accession>
<evidence type="ECO:0000313" key="2">
    <source>
        <dbReference type="Proteomes" id="UP000823399"/>
    </source>
</evidence>
<comment type="caution">
    <text evidence="1">The sequence shown here is derived from an EMBL/GenBank/DDBJ whole genome shotgun (WGS) entry which is preliminary data.</text>
</comment>
<keyword evidence="2" id="KW-1185">Reference proteome</keyword>
<dbReference type="RefSeq" id="XP_041291551.1">
    <property type="nucleotide sequence ID" value="XM_041441662.1"/>
</dbReference>
<gene>
    <name evidence="1" type="ORF">F5147DRAFT_775051</name>
</gene>
<dbReference type="Pfam" id="PF20414">
    <property type="entry name" value="DUF6698"/>
    <property type="match status" value="1"/>
</dbReference>
<dbReference type="GeneID" id="64703921"/>